<keyword evidence="6 7" id="KW-0961">Cell wall biogenesis/degradation</keyword>
<feature type="chain" id="PRO_5006669084" description="L,D-TPase catalytic domain-containing protein" evidence="9">
    <location>
        <begin position="20"/>
        <end position="424"/>
    </location>
</feature>
<keyword evidence="4 7" id="KW-0133">Cell shape</keyword>
<dbReference type="InterPro" id="IPR038063">
    <property type="entry name" value="Transpep_catalytic_dom"/>
</dbReference>
<feature type="domain" description="L,D-TPase catalytic" evidence="10">
    <location>
        <begin position="298"/>
        <end position="424"/>
    </location>
</feature>
<dbReference type="InterPro" id="IPR036365">
    <property type="entry name" value="PGBD-like_sf"/>
</dbReference>
<evidence type="ECO:0000256" key="6">
    <source>
        <dbReference type="ARBA" id="ARBA00023316"/>
    </source>
</evidence>
<proteinExistence type="inferred from homology"/>
<dbReference type="Gene3D" id="2.40.440.10">
    <property type="entry name" value="L,D-transpeptidase catalytic domain-like"/>
    <property type="match status" value="1"/>
</dbReference>
<dbReference type="InterPro" id="IPR005490">
    <property type="entry name" value="LD_TPept_cat_dom"/>
</dbReference>
<dbReference type="PROSITE" id="PS52029">
    <property type="entry name" value="LD_TPASE"/>
    <property type="match status" value="1"/>
</dbReference>
<evidence type="ECO:0000256" key="1">
    <source>
        <dbReference type="ARBA" id="ARBA00004752"/>
    </source>
</evidence>
<comment type="caution">
    <text evidence="11">The sequence shown here is derived from an EMBL/GenBank/DDBJ whole genome shotgun (WGS) entry which is preliminary data.</text>
</comment>
<dbReference type="GO" id="GO:0008360">
    <property type="term" value="P:regulation of cell shape"/>
    <property type="evidence" value="ECO:0007669"/>
    <property type="project" value="UniProtKB-UniRule"/>
</dbReference>
<dbReference type="PANTHER" id="PTHR30582:SF30">
    <property type="entry name" value="BLR4375 PROTEIN"/>
    <property type="match status" value="1"/>
</dbReference>
<dbReference type="CDD" id="cd16913">
    <property type="entry name" value="YkuD_like"/>
    <property type="match status" value="1"/>
</dbReference>
<evidence type="ECO:0000313" key="12">
    <source>
        <dbReference type="Proteomes" id="UP000051202"/>
    </source>
</evidence>
<dbReference type="SUPFAM" id="SSF141523">
    <property type="entry name" value="L,D-transpeptidase catalytic domain-like"/>
    <property type="match status" value="1"/>
</dbReference>
<dbReference type="STRING" id="554343.AS194_04390"/>
<evidence type="ECO:0000256" key="4">
    <source>
        <dbReference type="ARBA" id="ARBA00022960"/>
    </source>
</evidence>
<dbReference type="Pfam" id="PF01471">
    <property type="entry name" value="PG_binding_1"/>
    <property type="match status" value="1"/>
</dbReference>
<evidence type="ECO:0000259" key="10">
    <source>
        <dbReference type="PROSITE" id="PS52029"/>
    </source>
</evidence>
<feature type="compositionally biased region" description="Low complexity" evidence="8">
    <location>
        <begin position="66"/>
        <end position="98"/>
    </location>
</feature>
<dbReference type="InterPro" id="IPR050979">
    <property type="entry name" value="LD-transpeptidase"/>
</dbReference>
<dbReference type="EMBL" id="LNDJ01000035">
    <property type="protein sequence ID" value="KRU23377.1"/>
    <property type="molecule type" value="Genomic_DNA"/>
</dbReference>
<reference evidence="11 12" key="1">
    <citation type="submission" date="2015-11" db="EMBL/GenBank/DDBJ databases">
        <title>Permanent draft genome of Psychrobacter piscatorii LQ58.</title>
        <authorList>
            <person name="Zhou M."/>
            <person name="Dong B."/>
            <person name="Liu Q."/>
        </authorList>
    </citation>
    <scope>NUCLEOTIDE SEQUENCE [LARGE SCALE GENOMIC DNA]</scope>
    <source>
        <strain evidence="11 12">LQ58</strain>
    </source>
</reference>
<feature type="region of interest" description="Disordered" evidence="8">
    <location>
        <begin position="29"/>
        <end position="104"/>
    </location>
</feature>
<comment type="similarity">
    <text evidence="2">Belongs to the YkuD family.</text>
</comment>
<evidence type="ECO:0000256" key="7">
    <source>
        <dbReference type="PROSITE-ProRule" id="PRU01373"/>
    </source>
</evidence>
<feature type="compositionally biased region" description="Low complexity" evidence="8">
    <location>
        <begin position="49"/>
        <end position="58"/>
    </location>
</feature>
<dbReference type="UniPathway" id="UPA00219"/>
<dbReference type="PROSITE" id="PS51257">
    <property type="entry name" value="PROKAR_LIPOPROTEIN"/>
    <property type="match status" value="1"/>
</dbReference>
<keyword evidence="12" id="KW-1185">Reference proteome</keyword>
<accession>A0A0T6DU11</accession>
<dbReference type="Proteomes" id="UP000051202">
    <property type="component" value="Unassembled WGS sequence"/>
</dbReference>
<feature type="active site" description="Nucleophile" evidence="7">
    <location>
        <position position="400"/>
    </location>
</feature>
<dbReference type="InterPro" id="IPR036366">
    <property type="entry name" value="PGBDSf"/>
</dbReference>
<dbReference type="AlphaFoldDB" id="A0A0T6DU11"/>
<dbReference type="GO" id="GO:0071972">
    <property type="term" value="F:peptidoglycan L,D-transpeptidase activity"/>
    <property type="evidence" value="ECO:0007669"/>
    <property type="project" value="TreeGrafter"/>
</dbReference>
<evidence type="ECO:0000256" key="5">
    <source>
        <dbReference type="ARBA" id="ARBA00022984"/>
    </source>
</evidence>
<keyword evidence="5 7" id="KW-0573">Peptidoglycan synthesis</keyword>
<protein>
    <recommendedName>
        <fullName evidence="10">L,D-TPase catalytic domain-containing protein</fullName>
    </recommendedName>
</protein>
<feature type="active site" description="Proton donor/acceptor" evidence="7">
    <location>
        <position position="384"/>
    </location>
</feature>
<dbReference type="GO" id="GO:0071555">
    <property type="term" value="P:cell wall organization"/>
    <property type="evidence" value="ECO:0007669"/>
    <property type="project" value="UniProtKB-UniRule"/>
</dbReference>
<dbReference type="PANTHER" id="PTHR30582">
    <property type="entry name" value="L,D-TRANSPEPTIDASE"/>
    <property type="match status" value="1"/>
</dbReference>
<organism evidence="11 12">
    <name type="scientific">Psychrobacter piscatorii</name>
    <dbReference type="NCBI Taxonomy" id="554343"/>
    <lineage>
        <taxon>Bacteria</taxon>
        <taxon>Pseudomonadati</taxon>
        <taxon>Pseudomonadota</taxon>
        <taxon>Gammaproteobacteria</taxon>
        <taxon>Moraxellales</taxon>
        <taxon>Moraxellaceae</taxon>
        <taxon>Psychrobacter</taxon>
    </lineage>
</organism>
<sequence>MSQLLKVGSLAIAMGTASALLVGCSSNANSTENSAQTTNESKSSNSGMTDTTTDNNNNAGTEAEMSTSSNQSTSNQTSGQNMDADTMDSTMTDSNDISPVTNGVSQQIEGNSKAANSLNKLLTKIEYSTENLSETAKKVNEATWKADTKIDRNVATKLQALLNWNHSGVGAVDGYWGKNTRKAMQAFQKAQGLPVTEAVNEETWQALTKNSTLTSQPVLVSYQLTDADVNVKTTQIPASAEAKAKLDGMYYESVLEALGEKFHISRDYLKSLNPNASFKSGETIIVYNPGNPNTTPVRRVVADKDTQTLYAYDDSDNLVASYPTTVGSTATPSPTGTHKVKVKIHEPNYTYTSDDDEKSIIPPGPNNPVGVVWIGLSKPSYGIHGSPDPERISRQASAGCVRLTNWDALSLLGVIKNDATVEFK</sequence>
<keyword evidence="3" id="KW-0808">Transferase</keyword>
<comment type="pathway">
    <text evidence="1 7">Cell wall biogenesis; peptidoglycan biosynthesis.</text>
</comment>
<evidence type="ECO:0000256" key="9">
    <source>
        <dbReference type="SAM" id="SignalP"/>
    </source>
</evidence>
<feature type="compositionally biased region" description="Polar residues" evidence="8">
    <location>
        <begin position="29"/>
        <end position="48"/>
    </location>
</feature>
<dbReference type="RefSeq" id="WP_058023804.1">
    <property type="nucleotide sequence ID" value="NZ_LNDJ01000035.1"/>
</dbReference>
<dbReference type="SUPFAM" id="SSF47090">
    <property type="entry name" value="PGBD-like"/>
    <property type="match status" value="1"/>
</dbReference>
<evidence type="ECO:0000256" key="2">
    <source>
        <dbReference type="ARBA" id="ARBA00005992"/>
    </source>
</evidence>
<evidence type="ECO:0000256" key="8">
    <source>
        <dbReference type="SAM" id="MobiDB-lite"/>
    </source>
</evidence>
<evidence type="ECO:0000313" key="11">
    <source>
        <dbReference type="EMBL" id="KRU23377.1"/>
    </source>
</evidence>
<keyword evidence="9" id="KW-0732">Signal</keyword>
<dbReference type="Pfam" id="PF03734">
    <property type="entry name" value="YkuD"/>
    <property type="match status" value="1"/>
</dbReference>
<dbReference type="GO" id="GO:0018104">
    <property type="term" value="P:peptidoglycan-protein cross-linking"/>
    <property type="evidence" value="ECO:0007669"/>
    <property type="project" value="TreeGrafter"/>
</dbReference>
<dbReference type="GO" id="GO:0005576">
    <property type="term" value="C:extracellular region"/>
    <property type="evidence" value="ECO:0007669"/>
    <property type="project" value="TreeGrafter"/>
</dbReference>
<name>A0A0T6DU11_9GAMM</name>
<dbReference type="InterPro" id="IPR002477">
    <property type="entry name" value="Peptidoglycan-bd-like"/>
</dbReference>
<feature type="signal peptide" evidence="9">
    <location>
        <begin position="1"/>
        <end position="19"/>
    </location>
</feature>
<dbReference type="GO" id="GO:0016740">
    <property type="term" value="F:transferase activity"/>
    <property type="evidence" value="ECO:0007669"/>
    <property type="project" value="UniProtKB-KW"/>
</dbReference>
<dbReference type="Gene3D" id="1.10.101.10">
    <property type="entry name" value="PGBD-like superfamily/PGBD"/>
    <property type="match status" value="1"/>
</dbReference>
<gene>
    <name evidence="11" type="ORF">AS194_04390</name>
</gene>
<evidence type="ECO:0000256" key="3">
    <source>
        <dbReference type="ARBA" id="ARBA00022679"/>
    </source>
</evidence>